<protein>
    <recommendedName>
        <fullName evidence="3">HTH tetR-type domain-containing protein</fullName>
    </recommendedName>
</protein>
<accession>A0ABP6S9N3</accession>
<dbReference type="Gene3D" id="1.10.357.10">
    <property type="entry name" value="Tetracycline Repressor, domain 2"/>
    <property type="match status" value="1"/>
</dbReference>
<name>A0ABP6S9N3_9ACTN</name>
<dbReference type="EMBL" id="BAAAYL010000001">
    <property type="protein sequence ID" value="GAA3371383.1"/>
    <property type="molecule type" value="Genomic_DNA"/>
</dbReference>
<organism evidence="4 5">
    <name type="scientific">Streptomyces sannanensis</name>
    <dbReference type="NCBI Taxonomy" id="285536"/>
    <lineage>
        <taxon>Bacteria</taxon>
        <taxon>Bacillati</taxon>
        <taxon>Actinomycetota</taxon>
        <taxon>Actinomycetes</taxon>
        <taxon>Kitasatosporales</taxon>
        <taxon>Streptomycetaceae</taxon>
        <taxon>Streptomyces</taxon>
    </lineage>
</organism>
<keyword evidence="5" id="KW-1185">Reference proteome</keyword>
<feature type="compositionally biased region" description="Low complexity" evidence="2">
    <location>
        <begin position="89"/>
        <end position="100"/>
    </location>
</feature>
<dbReference type="Pfam" id="PF00440">
    <property type="entry name" value="TetR_N"/>
    <property type="match status" value="1"/>
</dbReference>
<comment type="caution">
    <text evidence="4">The sequence shown here is derived from an EMBL/GenBank/DDBJ whole genome shotgun (WGS) entry which is preliminary data.</text>
</comment>
<evidence type="ECO:0000256" key="2">
    <source>
        <dbReference type="SAM" id="MobiDB-lite"/>
    </source>
</evidence>
<dbReference type="InterPro" id="IPR001647">
    <property type="entry name" value="HTH_TetR"/>
</dbReference>
<evidence type="ECO:0000259" key="3">
    <source>
        <dbReference type="Pfam" id="PF00440"/>
    </source>
</evidence>
<evidence type="ECO:0000256" key="1">
    <source>
        <dbReference type="ARBA" id="ARBA00023125"/>
    </source>
</evidence>
<dbReference type="InterPro" id="IPR009057">
    <property type="entry name" value="Homeodomain-like_sf"/>
</dbReference>
<dbReference type="Proteomes" id="UP001499990">
    <property type="component" value="Unassembled WGS sequence"/>
</dbReference>
<dbReference type="SUPFAM" id="SSF46689">
    <property type="entry name" value="Homeodomain-like"/>
    <property type="match status" value="1"/>
</dbReference>
<evidence type="ECO:0000313" key="4">
    <source>
        <dbReference type="EMBL" id="GAA3371383.1"/>
    </source>
</evidence>
<sequence>MVWPNRDGHGEMPTRKLAPGPLDVRRALLDAAARVLAEQGPASARRLVKEAGASTMAVHTHFGSMISRSAREATTRRRRLPSGPRFPEAASYSAGSAISAVPTGRKPRRA</sequence>
<evidence type="ECO:0000313" key="5">
    <source>
        <dbReference type="Proteomes" id="UP001499990"/>
    </source>
</evidence>
<proteinExistence type="predicted"/>
<reference evidence="5" key="1">
    <citation type="journal article" date="2019" name="Int. J. Syst. Evol. Microbiol.">
        <title>The Global Catalogue of Microorganisms (GCM) 10K type strain sequencing project: providing services to taxonomists for standard genome sequencing and annotation.</title>
        <authorList>
            <consortium name="The Broad Institute Genomics Platform"/>
            <consortium name="The Broad Institute Genome Sequencing Center for Infectious Disease"/>
            <person name="Wu L."/>
            <person name="Ma J."/>
        </authorList>
    </citation>
    <scope>NUCLEOTIDE SEQUENCE [LARGE SCALE GENOMIC DNA]</scope>
    <source>
        <strain evidence="5">JCM 9651</strain>
    </source>
</reference>
<feature type="domain" description="HTH tetR-type" evidence="3">
    <location>
        <begin position="28"/>
        <end position="65"/>
    </location>
</feature>
<gene>
    <name evidence="4" type="ORF">GCM10020367_21830</name>
</gene>
<feature type="region of interest" description="Disordered" evidence="2">
    <location>
        <begin position="63"/>
        <end position="110"/>
    </location>
</feature>
<keyword evidence="1" id="KW-0238">DNA-binding</keyword>